<dbReference type="PRINTS" id="PR00111">
    <property type="entry name" value="ABHYDROLASE"/>
</dbReference>
<dbReference type="SUPFAM" id="SSF53474">
    <property type="entry name" value="alpha/beta-Hydrolases"/>
    <property type="match status" value="1"/>
</dbReference>
<feature type="domain" description="AB hydrolase-1" evidence="2">
    <location>
        <begin position="13"/>
        <end position="243"/>
    </location>
</feature>
<dbReference type="Pfam" id="PF00561">
    <property type="entry name" value="Abhydrolase_1"/>
    <property type="match status" value="1"/>
</dbReference>
<comment type="caution">
    <text evidence="3">The sequence shown here is derived from an EMBL/GenBank/DDBJ whole genome shotgun (WGS) entry which is preliminary data.</text>
</comment>
<dbReference type="AlphaFoldDB" id="A0A967E8P5"/>
<reference evidence="3" key="1">
    <citation type="submission" date="2020-03" db="EMBL/GenBank/DDBJ databases">
        <title>Draft sequencing of Calidifontibacter sp. DB0510.</title>
        <authorList>
            <person name="Kim D.-U."/>
        </authorList>
    </citation>
    <scope>NUCLEOTIDE SEQUENCE</scope>
    <source>
        <strain evidence="3">DB0510</strain>
    </source>
</reference>
<evidence type="ECO:0000259" key="2">
    <source>
        <dbReference type="Pfam" id="PF00561"/>
    </source>
</evidence>
<evidence type="ECO:0000313" key="3">
    <source>
        <dbReference type="EMBL" id="NHN54405.1"/>
    </source>
</evidence>
<sequence>MKLHTTSYGEAGPRVAFCHGLFGQGRNWTGVAKAVADDHRVTLLDLPDHGRSAWSESFSYKAMAAEVASTLREIGGSDPWAVVGHSMGGKVAMILALSEPDLVSRLCVVDIAPVDYGGLTSFDGYVEAMAALDLPATTTRAQADRAMRDAVPDDVVRAFLLQNLRRDHDGWRWQMNLDLLARSLPKLGGWPRLPSDARYDGPVVWVAGADSAYITPDYRPAMEALFPRVRLVTVKNAGHWVHSQQPATFTAILRDFLR</sequence>
<dbReference type="Proteomes" id="UP000744769">
    <property type="component" value="Unassembled WGS sequence"/>
</dbReference>
<protein>
    <submittedName>
        <fullName evidence="3">Alpha/beta fold hydrolase</fullName>
    </submittedName>
</protein>
<accession>A0A967E8P5</accession>
<keyword evidence="4" id="KW-1185">Reference proteome</keyword>
<dbReference type="EMBL" id="JAAOIV010000001">
    <property type="protein sequence ID" value="NHN54405.1"/>
    <property type="molecule type" value="Genomic_DNA"/>
</dbReference>
<proteinExistence type="predicted"/>
<evidence type="ECO:0000313" key="4">
    <source>
        <dbReference type="Proteomes" id="UP000744769"/>
    </source>
</evidence>
<dbReference type="PANTHER" id="PTHR46118:SF4">
    <property type="entry name" value="PROTEIN ABHD11"/>
    <property type="match status" value="1"/>
</dbReference>
<dbReference type="Gene3D" id="3.40.50.1820">
    <property type="entry name" value="alpha/beta hydrolase"/>
    <property type="match status" value="1"/>
</dbReference>
<dbReference type="PANTHER" id="PTHR46118">
    <property type="entry name" value="PROTEIN ABHD11"/>
    <property type="match status" value="1"/>
</dbReference>
<keyword evidence="1 3" id="KW-0378">Hydrolase</keyword>
<dbReference type="InterPro" id="IPR000073">
    <property type="entry name" value="AB_hydrolase_1"/>
</dbReference>
<gene>
    <name evidence="3" type="ORF">G9U51_01230</name>
</gene>
<organism evidence="3 4">
    <name type="scientific">Metallococcus carri</name>
    <dbReference type="NCBI Taxonomy" id="1656884"/>
    <lineage>
        <taxon>Bacteria</taxon>
        <taxon>Bacillati</taxon>
        <taxon>Actinomycetota</taxon>
        <taxon>Actinomycetes</taxon>
        <taxon>Micrococcales</taxon>
        <taxon>Dermacoccaceae</taxon>
        <taxon>Metallococcus</taxon>
    </lineage>
</organism>
<evidence type="ECO:0000256" key="1">
    <source>
        <dbReference type="ARBA" id="ARBA00022801"/>
    </source>
</evidence>
<dbReference type="InterPro" id="IPR029058">
    <property type="entry name" value="AB_hydrolase_fold"/>
</dbReference>
<dbReference type="RefSeq" id="WP_166191999.1">
    <property type="nucleotide sequence ID" value="NZ_JAAOIV010000001.1"/>
</dbReference>
<name>A0A967E8P5_9MICO</name>
<dbReference type="GO" id="GO:0016787">
    <property type="term" value="F:hydrolase activity"/>
    <property type="evidence" value="ECO:0007669"/>
    <property type="project" value="UniProtKB-KW"/>
</dbReference>